<protein>
    <submittedName>
        <fullName evidence="3">Cyclic nucleotide-binding domain-containing protein</fullName>
    </submittedName>
</protein>
<dbReference type="CDD" id="cd00038">
    <property type="entry name" value="CAP_ED"/>
    <property type="match status" value="1"/>
</dbReference>
<dbReference type="Pfam" id="PF00027">
    <property type="entry name" value="cNMP_binding"/>
    <property type="match status" value="1"/>
</dbReference>
<evidence type="ECO:0000259" key="2">
    <source>
        <dbReference type="PROSITE" id="PS50109"/>
    </source>
</evidence>
<feature type="domain" description="Histidine kinase" evidence="2">
    <location>
        <begin position="287"/>
        <end position="474"/>
    </location>
</feature>
<comment type="caution">
    <text evidence="3">The sequence shown here is derived from an EMBL/GenBank/DDBJ whole genome shotgun (WGS) entry which is preliminary data.</text>
</comment>
<sequence>MTTRADLRTLFLFEALTDEQLAWVSEHADEVDVGAGNDIVVEGDPADCFYVLYAGTVAMSRMIAGDPVETTRTDHRGVYFGAVQFYLDDESARTYPASVRAVTDCCVLALPAREFAAEFSRWFPMAVHLLEGMILGLRKGGQITAERERLLALGKLSAGLTHELNNPAAAAGRAADALRDKVTGMRNKLAMIADGRIAGPQLHKLVMAQDEFVKKVRHAPALSPIETSDREDELGDWLDDAGISGGWDLAPVFVAGGLEVSDLDAVRTASDPAVLEGAIRWLAYTVETESLLREITDATSRISDLVLAAKQYSQMDRAPFRFVDVHEGLDATLVMFGRKLATADGTGEGGVRIVREYDRSLPPIPAYAAELNQVWTNIIDNAVDAMGGAGTLTVRTARDEDRVLVEIGDSGPGIPPEVRQRIFEPFFTTKGVGKGTGLGLDVSYRVVVSRHHGDIAVVSQPGDTRFQVRLPITEAPA</sequence>
<dbReference type="SMART" id="SM00387">
    <property type="entry name" value="HATPase_c"/>
    <property type="match status" value="1"/>
</dbReference>
<name>A0ABS6UE11_9PSEU</name>
<dbReference type="PROSITE" id="PS50109">
    <property type="entry name" value="HIS_KIN"/>
    <property type="match status" value="1"/>
</dbReference>
<gene>
    <name evidence="3" type="ORF">I4I82_22730</name>
</gene>
<keyword evidence="4" id="KW-1185">Reference proteome</keyword>
<dbReference type="SMART" id="SM00100">
    <property type="entry name" value="cNMP"/>
    <property type="match status" value="1"/>
</dbReference>
<dbReference type="EMBL" id="JADQDF010000001">
    <property type="protein sequence ID" value="MBW0130475.1"/>
    <property type="molecule type" value="Genomic_DNA"/>
</dbReference>
<feature type="domain" description="Cyclic nucleotide-binding" evidence="1">
    <location>
        <begin position="12"/>
        <end position="115"/>
    </location>
</feature>
<dbReference type="PANTHER" id="PTHR43065:SF48">
    <property type="entry name" value="HISTIDINE KINASE"/>
    <property type="match status" value="1"/>
</dbReference>
<reference evidence="3 4" key="1">
    <citation type="submission" date="2020-11" db="EMBL/GenBank/DDBJ databases">
        <title>Pseudonocardia abyssalis sp. nov. and Pseudonocardia oceani sp. nov., description and phylogenomic analysis of two novel actinomycetes isolated from the deep Southern Ocean.</title>
        <authorList>
            <person name="Parra J."/>
        </authorList>
    </citation>
    <scope>NUCLEOTIDE SEQUENCE [LARGE SCALE GENOMIC DNA]</scope>
    <source>
        <strain evidence="4">KRD185</strain>
    </source>
</reference>
<dbReference type="InterPro" id="IPR003594">
    <property type="entry name" value="HATPase_dom"/>
</dbReference>
<dbReference type="Pfam" id="PF02518">
    <property type="entry name" value="HATPase_c"/>
    <property type="match status" value="1"/>
</dbReference>
<dbReference type="Proteomes" id="UP000694300">
    <property type="component" value="Unassembled WGS sequence"/>
</dbReference>
<evidence type="ECO:0000313" key="3">
    <source>
        <dbReference type="EMBL" id="MBW0130475.1"/>
    </source>
</evidence>
<dbReference type="InterPro" id="IPR018488">
    <property type="entry name" value="cNMP-bd_CS"/>
</dbReference>
<dbReference type="InterPro" id="IPR005467">
    <property type="entry name" value="His_kinase_dom"/>
</dbReference>
<dbReference type="PANTHER" id="PTHR43065">
    <property type="entry name" value="SENSOR HISTIDINE KINASE"/>
    <property type="match status" value="1"/>
</dbReference>
<dbReference type="PROSITE" id="PS50042">
    <property type="entry name" value="CNMP_BINDING_3"/>
    <property type="match status" value="1"/>
</dbReference>
<dbReference type="RefSeq" id="WP_218592790.1">
    <property type="nucleotide sequence ID" value="NZ_JADQDE010000117.1"/>
</dbReference>
<accession>A0ABS6UE11</accession>
<evidence type="ECO:0000259" key="1">
    <source>
        <dbReference type="PROSITE" id="PS50042"/>
    </source>
</evidence>
<dbReference type="PROSITE" id="PS00888">
    <property type="entry name" value="CNMP_BINDING_1"/>
    <property type="match status" value="1"/>
</dbReference>
<dbReference type="InterPro" id="IPR000595">
    <property type="entry name" value="cNMP-bd_dom"/>
</dbReference>
<organism evidence="3 4">
    <name type="scientific">Pseudonocardia oceani</name>
    <dbReference type="NCBI Taxonomy" id="2792013"/>
    <lineage>
        <taxon>Bacteria</taxon>
        <taxon>Bacillati</taxon>
        <taxon>Actinomycetota</taxon>
        <taxon>Actinomycetes</taxon>
        <taxon>Pseudonocardiales</taxon>
        <taxon>Pseudonocardiaceae</taxon>
        <taxon>Pseudonocardia</taxon>
    </lineage>
</organism>
<proteinExistence type="predicted"/>
<evidence type="ECO:0000313" key="4">
    <source>
        <dbReference type="Proteomes" id="UP000694300"/>
    </source>
</evidence>